<dbReference type="PIRSF" id="PIRSF035652">
    <property type="entry name" value="CHP02436"/>
    <property type="match status" value="1"/>
</dbReference>
<dbReference type="Pfam" id="PF05635">
    <property type="entry name" value="23S_rRNA_IVP"/>
    <property type="match status" value="1"/>
</dbReference>
<name>A0A660SGU8_UNCT6</name>
<evidence type="ECO:0000313" key="1">
    <source>
        <dbReference type="EMBL" id="RKX69200.1"/>
    </source>
</evidence>
<dbReference type="InterPro" id="IPR036583">
    <property type="entry name" value="23S_rRNA_IVS_sf"/>
</dbReference>
<evidence type="ECO:0000313" key="2">
    <source>
        <dbReference type="Proteomes" id="UP000271125"/>
    </source>
</evidence>
<dbReference type="AlphaFoldDB" id="A0A660SGU8"/>
<proteinExistence type="predicted"/>
<dbReference type="SUPFAM" id="SSF158446">
    <property type="entry name" value="IVS-encoded protein-like"/>
    <property type="match status" value="1"/>
</dbReference>
<gene>
    <name evidence="1" type="ORF">DRP43_04675</name>
</gene>
<dbReference type="NCBIfam" id="TIGR02436">
    <property type="entry name" value="four helix bundle protein"/>
    <property type="match status" value="1"/>
</dbReference>
<dbReference type="PANTHER" id="PTHR38471:SF2">
    <property type="entry name" value="FOUR HELIX BUNDLE PROTEIN"/>
    <property type="match status" value="1"/>
</dbReference>
<dbReference type="Proteomes" id="UP000271125">
    <property type="component" value="Unassembled WGS sequence"/>
</dbReference>
<dbReference type="Gene3D" id="1.20.1440.60">
    <property type="entry name" value="23S rRNA-intervening sequence"/>
    <property type="match status" value="1"/>
</dbReference>
<protein>
    <submittedName>
        <fullName evidence="1">Four helix bundle protein</fullName>
    </submittedName>
</protein>
<reference evidence="1 2" key="1">
    <citation type="submission" date="2018-06" db="EMBL/GenBank/DDBJ databases">
        <title>Extensive metabolic versatility and redundancy in microbially diverse, dynamic hydrothermal sediments.</title>
        <authorList>
            <person name="Dombrowski N."/>
            <person name="Teske A."/>
            <person name="Baker B.J."/>
        </authorList>
    </citation>
    <scope>NUCLEOTIDE SEQUENCE [LARGE SCALE GENOMIC DNA]</scope>
    <source>
        <strain evidence="1">B10_G13</strain>
    </source>
</reference>
<accession>A0A660SGU8</accession>
<comment type="caution">
    <text evidence="1">The sequence shown here is derived from an EMBL/GenBank/DDBJ whole genome shotgun (WGS) entry which is preliminary data.</text>
</comment>
<dbReference type="PANTHER" id="PTHR38471">
    <property type="entry name" value="FOUR HELIX BUNDLE PROTEIN"/>
    <property type="match status" value="1"/>
</dbReference>
<dbReference type="EMBL" id="QNBD01000210">
    <property type="protein sequence ID" value="RKX69200.1"/>
    <property type="molecule type" value="Genomic_DNA"/>
</dbReference>
<organism evidence="1 2">
    <name type="scientific">candidate division TA06 bacterium</name>
    <dbReference type="NCBI Taxonomy" id="2250710"/>
    <lineage>
        <taxon>Bacteria</taxon>
        <taxon>Bacteria division TA06</taxon>
    </lineage>
</organism>
<sequence length="122" mass="14075">MTNNQNSKPVYDLEERTFQFAKNVRIFLKTLPSTMANIEDGKQLIRSSGSIGANYREANEALSKKDFLMRVKISRKEAKESIYWLRLIYETNNLRNSAEAKSLLQEADELKKILSSIVEKSK</sequence>
<dbReference type="InterPro" id="IPR012657">
    <property type="entry name" value="23S_rRNA-intervening_sequence"/>
</dbReference>